<evidence type="ECO:0000256" key="9">
    <source>
        <dbReference type="ARBA" id="ARBA00023157"/>
    </source>
</evidence>
<dbReference type="InterPro" id="IPR023380">
    <property type="entry name" value="DsbB-like_sf"/>
</dbReference>
<dbReference type="EMBL" id="MGGD01000029">
    <property type="protein sequence ID" value="OGM20646.1"/>
    <property type="molecule type" value="Genomic_DNA"/>
</dbReference>
<evidence type="ECO:0000256" key="6">
    <source>
        <dbReference type="ARBA" id="ARBA00022989"/>
    </source>
</evidence>
<dbReference type="GO" id="GO:0006457">
    <property type="term" value="P:protein folding"/>
    <property type="evidence" value="ECO:0007669"/>
    <property type="project" value="InterPro"/>
</dbReference>
<dbReference type="GO" id="GO:0015035">
    <property type="term" value="F:protein-disulfide reductase activity"/>
    <property type="evidence" value="ECO:0007669"/>
    <property type="project" value="InterPro"/>
</dbReference>
<evidence type="ECO:0000256" key="11">
    <source>
        <dbReference type="ARBA" id="ARBA00023284"/>
    </source>
</evidence>
<keyword evidence="4 12" id="KW-0812">Transmembrane</keyword>
<keyword evidence="11" id="KW-0676">Redox-active center</keyword>
<evidence type="ECO:0000256" key="5">
    <source>
        <dbReference type="ARBA" id="ARBA00022982"/>
    </source>
</evidence>
<evidence type="ECO:0000256" key="4">
    <source>
        <dbReference type="ARBA" id="ARBA00022692"/>
    </source>
</evidence>
<keyword evidence="3" id="KW-0813">Transport</keyword>
<keyword evidence="8 12" id="KW-0472">Membrane</keyword>
<evidence type="ECO:0000256" key="8">
    <source>
        <dbReference type="ARBA" id="ARBA00023136"/>
    </source>
</evidence>
<evidence type="ECO:0000256" key="1">
    <source>
        <dbReference type="ARBA" id="ARBA00004141"/>
    </source>
</evidence>
<feature type="transmembrane region" description="Helical" evidence="12">
    <location>
        <begin position="112"/>
        <end position="135"/>
    </location>
</feature>
<keyword evidence="5" id="KW-0249">Electron transport</keyword>
<accession>A0A1F7Y054</accession>
<organism evidence="13 14">
    <name type="scientific">Candidatus Woesebacteria bacterium RIFCSPHIGHO2_01_FULL_38_26b</name>
    <dbReference type="NCBI Taxonomy" id="1802491"/>
    <lineage>
        <taxon>Bacteria</taxon>
        <taxon>Candidatus Woeseibacteriota</taxon>
    </lineage>
</organism>
<comment type="similarity">
    <text evidence="2">Belongs to the DsbB family. BdbC subfamily.</text>
</comment>
<gene>
    <name evidence="13" type="ORF">A2771_00125</name>
</gene>
<sequence>MNKFLSGRVILYSFIVALTATSGSLYFSEIAGFTPCILCWYQRIFMYPLVLVLGVGLFTKSKDVWKYVLPLSLVGLSVAFYHYNLQINPSLLAPCTTIGFSASCSERFVTEFGYITIPWMAFSAFTLVTIAMLLLKSRKN</sequence>
<dbReference type="InterPro" id="IPR003752">
    <property type="entry name" value="DiS_bond_form_DsbB/BdbC"/>
</dbReference>
<evidence type="ECO:0000313" key="13">
    <source>
        <dbReference type="EMBL" id="OGM20646.1"/>
    </source>
</evidence>
<proteinExistence type="inferred from homology"/>
<dbReference type="Pfam" id="PF02600">
    <property type="entry name" value="DsbB"/>
    <property type="match status" value="1"/>
</dbReference>
<reference evidence="13 14" key="1">
    <citation type="journal article" date="2016" name="Nat. Commun.">
        <title>Thousands of microbial genomes shed light on interconnected biogeochemical processes in an aquifer system.</title>
        <authorList>
            <person name="Anantharaman K."/>
            <person name="Brown C.T."/>
            <person name="Hug L.A."/>
            <person name="Sharon I."/>
            <person name="Castelle C.J."/>
            <person name="Probst A.J."/>
            <person name="Thomas B.C."/>
            <person name="Singh A."/>
            <person name="Wilkins M.J."/>
            <person name="Karaoz U."/>
            <person name="Brodie E.L."/>
            <person name="Williams K.H."/>
            <person name="Hubbard S.S."/>
            <person name="Banfield J.F."/>
        </authorList>
    </citation>
    <scope>NUCLEOTIDE SEQUENCE [LARGE SCALE GENOMIC DNA]</scope>
</reference>
<dbReference type="SUPFAM" id="SSF158442">
    <property type="entry name" value="DsbB-like"/>
    <property type="match status" value="1"/>
</dbReference>
<protein>
    <recommendedName>
        <fullName evidence="15">2-oxoglutarate dehydrogenase</fullName>
    </recommendedName>
</protein>
<evidence type="ECO:0000256" key="7">
    <source>
        <dbReference type="ARBA" id="ARBA00023002"/>
    </source>
</evidence>
<evidence type="ECO:0000313" key="14">
    <source>
        <dbReference type="Proteomes" id="UP000176741"/>
    </source>
</evidence>
<evidence type="ECO:0000256" key="3">
    <source>
        <dbReference type="ARBA" id="ARBA00022448"/>
    </source>
</evidence>
<name>A0A1F7Y054_9BACT</name>
<feature type="transmembrane region" description="Helical" evidence="12">
    <location>
        <begin position="65"/>
        <end position="83"/>
    </location>
</feature>
<dbReference type="Proteomes" id="UP000176741">
    <property type="component" value="Unassembled WGS sequence"/>
</dbReference>
<keyword evidence="7" id="KW-0560">Oxidoreductase</keyword>
<evidence type="ECO:0000256" key="2">
    <source>
        <dbReference type="ARBA" id="ARBA00007602"/>
    </source>
</evidence>
<comment type="subcellular location">
    <subcellularLocation>
        <location evidence="1">Membrane</location>
        <topology evidence="1">Multi-pass membrane protein</topology>
    </subcellularLocation>
</comment>
<dbReference type="PANTHER" id="PTHR43469">
    <property type="entry name" value="DISULFIDE FORMATION PROTEIN-RELATED"/>
    <property type="match status" value="1"/>
</dbReference>
<keyword evidence="6 12" id="KW-1133">Transmembrane helix</keyword>
<dbReference type="Gene3D" id="1.20.1550.10">
    <property type="entry name" value="DsbB-like"/>
    <property type="match status" value="1"/>
</dbReference>
<dbReference type="PANTHER" id="PTHR43469:SF1">
    <property type="entry name" value="SPBETA PROPHAGE-DERIVED DISULFIDE BOND FORMATION PROTEIN B"/>
    <property type="match status" value="1"/>
</dbReference>
<evidence type="ECO:0000256" key="12">
    <source>
        <dbReference type="SAM" id="Phobius"/>
    </source>
</evidence>
<evidence type="ECO:0008006" key="15">
    <source>
        <dbReference type="Google" id="ProtNLM"/>
    </source>
</evidence>
<keyword evidence="9" id="KW-1015">Disulfide bond</keyword>
<keyword evidence="10" id="KW-0143">Chaperone</keyword>
<feature type="transmembrane region" description="Helical" evidence="12">
    <location>
        <begin position="40"/>
        <end position="58"/>
    </location>
</feature>
<dbReference type="GO" id="GO:0016020">
    <property type="term" value="C:membrane"/>
    <property type="evidence" value="ECO:0007669"/>
    <property type="project" value="UniProtKB-SubCell"/>
</dbReference>
<dbReference type="PIRSF" id="PIRSF036659">
    <property type="entry name" value="BdbC"/>
    <property type="match status" value="1"/>
</dbReference>
<dbReference type="InterPro" id="IPR012187">
    <property type="entry name" value="Disulphide_bond_form_BdbC"/>
</dbReference>
<feature type="transmembrane region" description="Helical" evidence="12">
    <location>
        <begin position="9"/>
        <end position="28"/>
    </location>
</feature>
<comment type="caution">
    <text evidence="13">The sequence shown here is derived from an EMBL/GenBank/DDBJ whole genome shotgun (WGS) entry which is preliminary data.</text>
</comment>
<dbReference type="AlphaFoldDB" id="A0A1F7Y054"/>
<evidence type="ECO:0000256" key="10">
    <source>
        <dbReference type="ARBA" id="ARBA00023186"/>
    </source>
</evidence>